<evidence type="ECO:0000313" key="3">
    <source>
        <dbReference type="Proteomes" id="UP001190700"/>
    </source>
</evidence>
<evidence type="ECO:0008006" key="4">
    <source>
        <dbReference type="Google" id="ProtNLM"/>
    </source>
</evidence>
<name>A0AAE0F2E8_9CHLO</name>
<evidence type="ECO:0000256" key="1">
    <source>
        <dbReference type="SAM" id="Coils"/>
    </source>
</evidence>
<comment type="caution">
    <text evidence="2">The sequence shown here is derived from an EMBL/GenBank/DDBJ whole genome shotgun (WGS) entry which is preliminary data.</text>
</comment>
<organism evidence="2 3">
    <name type="scientific">Cymbomonas tetramitiformis</name>
    <dbReference type="NCBI Taxonomy" id="36881"/>
    <lineage>
        <taxon>Eukaryota</taxon>
        <taxon>Viridiplantae</taxon>
        <taxon>Chlorophyta</taxon>
        <taxon>Pyramimonadophyceae</taxon>
        <taxon>Pyramimonadales</taxon>
        <taxon>Pyramimonadaceae</taxon>
        <taxon>Cymbomonas</taxon>
    </lineage>
</organism>
<keyword evidence="1" id="KW-0175">Coiled coil</keyword>
<evidence type="ECO:0000313" key="2">
    <source>
        <dbReference type="EMBL" id="KAK3249009.1"/>
    </source>
</evidence>
<reference evidence="2 3" key="1">
    <citation type="journal article" date="2015" name="Genome Biol. Evol.">
        <title>Comparative Genomics of a Bacterivorous Green Alga Reveals Evolutionary Causalities and Consequences of Phago-Mixotrophic Mode of Nutrition.</title>
        <authorList>
            <person name="Burns J.A."/>
            <person name="Paasch A."/>
            <person name="Narechania A."/>
            <person name="Kim E."/>
        </authorList>
    </citation>
    <scope>NUCLEOTIDE SEQUENCE [LARGE SCALE GENOMIC DNA]</scope>
    <source>
        <strain evidence="2 3">PLY_AMNH</strain>
    </source>
</reference>
<dbReference type="Proteomes" id="UP001190700">
    <property type="component" value="Unassembled WGS sequence"/>
</dbReference>
<dbReference type="AlphaFoldDB" id="A0AAE0F2E8"/>
<feature type="coiled-coil region" evidence="1">
    <location>
        <begin position="262"/>
        <end position="289"/>
    </location>
</feature>
<keyword evidence="3" id="KW-1185">Reference proteome</keyword>
<proteinExistence type="predicted"/>
<accession>A0AAE0F2E8</accession>
<sequence length="434" mass="49025">MAKQEAASRFLQAHPGYVAAPPSPSREHSWDTLLQHHGVHHLATKCSSSFEEGDLAEVRLCPMVPVDCEGVICPSTRQVSLAVLSLYAGERAWVLSTSGTAEVEKALLRHLLAAEVPKVFCDFGSDKHMLDPFLEDCTFRHVADIQPMADSACSDAFTFEETRPTQVLNTENLELYMRRHVLSIPPACTDQALQVALRRVQTLARLSVLKALVKAWTEKLARLNSKVEGDDEAARYRDMFSLREDEPLLETADMHQHVAVGKRIAEIRLQEIADEVEVVQKEMMSLMEAPTYEKTNQAHVEKPGAYEAIFEQSEGPEDRKRKSTDDILIEFPQPEDIIDPIDLLVAYAKLCPIEDKPTRSDVQELVDDVNGRELAADEGDWSRRNIFYKQIPHWRQVRGKKNRAPHPPWVENAVRTLWPGIDPKKGAYCGFQNK</sequence>
<gene>
    <name evidence="2" type="ORF">CYMTET_41549</name>
</gene>
<dbReference type="EMBL" id="LGRX02027640">
    <property type="protein sequence ID" value="KAK3249009.1"/>
    <property type="molecule type" value="Genomic_DNA"/>
</dbReference>
<protein>
    <recommendedName>
        <fullName evidence="4">3'-5' exonuclease domain-containing protein</fullName>
    </recommendedName>
</protein>